<dbReference type="GO" id="GO:0015087">
    <property type="term" value="F:cobalt ion transmembrane transporter activity"/>
    <property type="evidence" value="ECO:0007669"/>
    <property type="project" value="TreeGrafter"/>
</dbReference>
<keyword evidence="10" id="KW-1185">Reference proteome</keyword>
<comment type="subcellular location">
    <subcellularLocation>
        <location evidence="1">Cell membrane</location>
        <topology evidence="1">Multi-pass membrane protein</topology>
    </subcellularLocation>
</comment>
<dbReference type="InterPro" id="IPR045863">
    <property type="entry name" value="CorA_TM1_TM2"/>
</dbReference>
<dbReference type="GO" id="GO:0000287">
    <property type="term" value="F:magnesium ion binding"/>
    <property type="evidence" value="ECO:0007669"/>
    <property type="project" value="TreeGrafter"/>
</dbReference>
<dbReference type="EMBL" id="PVTF01000010">
    <property type="protein sequence ID" value="PRY37336.1"/>
    <property type="molecule type" value="Genomic_DNA"/>
</dbReference>
<evidence type="ECO:0000256" key="4">
    <source>
        <dbReference type="ARBA" id="ARBA00022475"/>
    </source>
</evidence>
<protein>
    <submittedName>
        <fullName evidence="9">Magnesium transporter</fullName>
    </submittedName>
</protein>
<dbReference type="GO" id="GO:0005886">
    <property type="term" value="C:plasma membrane"/>
    <property type="evidence" value="ECO:0007669"/>
    <property type="project" value="UniProtKB-SubCell"/>
</dbReference>
<dbReference type="Pfam" id="PF01544">
    <property type="entry name" value="CorA"/>
    <property type="match status" value="1"/>
</dbReference>
<evidence type="ECO:0000256" key="6">
    <source>
        <dbReference type="ARBA" id="ARBA00022989"/>
    </source>
</evidence>
<dbReference type="GO" id="GO:0015095">
    <property type="term" value="F:magnesium ion transmembrane transporter activity"/>
    <property type="evidence" value="ECO:0007669"/>
    <property type="project" value="TreeGrafter"/>
</dbReference>
<evidence type="ECO:0000313" key="10">
    <source>
        <dbReference type="Proteomes" id="UP000239494"/>
    </source>
</evidence>
<gene>
    <name evidence="9" type="ORF">CLV43_110147</name>
</gene>
<evidence type="ECO:0000256" key="1">
    <source>
        <dbReference type="ARBA" id="ARBA00004651"/>
    </source>
</evidence>
<keyword evidence="3" id="KW-0813">Transport</keyword>
<feature type="transmembrane region" description="Helical" evidence="8">
    <location>
        <begin position="263"/>
        <end position="281"/>
    </location>
</feature>
<dbReference type="InterPro" id="IPR002523">
    <property type="entry name" value="MgTranspt_CorA/ZnTranspt_ZntB"/>
</dbReference>
<accession>A0A2T0SVA2</accession>
<dbReference type="Gene3D" id="1.20.58.340">
    <property type="entry name" value="Magnesium transport protein CorA, transmembrane region"/>
    <property type="match status" value="2"/>
</dbReference>
<reference evidence="9 10" key="1">
    <citation type="submission" date="2018-03" db="EMBL/GenBank/DDBJ databases">
        <title>Genomic Encyclopedia of Archaeal and Bacterial Type Strains, Phase II (KMG-II): from individual species to whole genera.</title>
        <authorList>
            <person name="Goeker M."/>
        </authorList>
    </citation>
    <scope>NUCLEOTIDE SEQUENCE [LARGE SCALE GENOMIC DNA]</scope>
    <source>
        <strain evidence="9 10">DSM 44720</strain>
    </source>
</reference>
<dbReference type="AlphaFoldDB" id="A0A2T0SVA2"/>
<evidence type="ECO:0000313" key="9">
    <source>
        <dbReference type="EMBL" id="PRY37336.1"/>
    </source>
</evidence>
<evidence type="ECO:0000256" key="5">
    <source>
        <dbReference type="ARBA" id="ARBA00022692"/>
    </source>
</evidence>
<dbReference type="CDD" id="cd12822">
    <property type="entry name" value="TmCorA-like"/>
    <property type="match status" value="1"/>
</dbReference>
<organism evidence="9 10">
    <name type="scientific">Umezawaea tangerina</name>
    <dbReference type="NCBI Taxonomy" id="84725"/>
    <lineage>
        <taxon>Bacteria</taxon>
        <taxon>Bacillati</taxon>
        <taxon>Actinomycetota</taxon>
        <taxon>Actinomycetes</taxon>
        <taxon>Pseudonocardiales</taxon>
        <taxon>Pseudonocardiaceae</taxon>
        <taxon>Umezawaea</taxon>
    </lineage>
</organism>
<comment type="similarity">
    <text evidence="2">Belongs to the CorA metal ion transporter (MIT) (TC 1.A.35) family.</text>
</comment>
<dbReference type="SUPFAM" id="SSF144083">
    <property type="entry name" value="Magnesium transport protein CorA, transmembrane region"/>
    <property type="match status" value="1"/>
</dbReference>
<keyword evidence="7 8" id="KW-0472">Membrane</keyword>
<dbReference type="Proteomes" id="UP000239494">
    <property type="component" value="Unassembled WGS sequence"/>
</dbReference>
<comment type="caution">
    <text evidence="9">The sequence shown here is derived from an EMBL/GenBank/DDBJ whole genome shotgun (WGS) entry which is preliminary data.</text>
</comment>
<dbReference type="RefSeq" id="WP_106191645.1">
    <property type="nucleotide sequence ID" value="NZ_PVTF01000010.1"/>
</dbReference>
<dbReference type="OrthoDB" id="9803416at2"/>
<evidence type="ECO:0000256" key="3">
    <source>
        <dbReference type="ARBA" id="ARBA00022448"/>
    </source>
</evidence>
<keyword evidence="6 8" id="KW-1133">Transmembrane helix</keyword>
<evidence type="ECO:0000256" key="2">
    <source>
        <dbReference type="ARBA" id="ARBA00009765"/>
    </source>
</evidence>
<dbReference type="GO" id="GO:0050897">
    <property type="term" value="F:cobalt ion binding"/>
    <property type="evidence" value="ECO:0007669"/>
    <property type="project" value="TreeGrafter"/>
</dbReference>
<dbReference type="PANTHER" id="PTHR46494">
    <property type="entry name" value="CORA FAMILY METAL ION TRANSPORTER (EUROFUNG)"/>
    <property type="match status" value="1"/>
</dbReference>
<proteinExistence type="inferred from homology"/>
<keyword evidence="4" id="KW-1003">Cell membrane</keyword>
<evidence type="ECO:0000256" key="8">
    <source>
        <dbReference type="SAM" id="Phobius"/>
    </source>
</evidence>
<dbReference type="Gene3D" id="3.30.460.20">
    <property type="entry name" value="CorA soluble domain-like"/>
    <property type="match status" value="1"/>
</dbReference>
<dbReference type="InterPro" id="IPR045861">
    <property type="entry name" value="CorA_cytoplasmic_dom"/>
</dbReference>
<keyword evidence="5 8" id="KW-0812">Transmembrane</keyword>
<feature type="transmembrane region" description="Helical" evidence="8">
    <location>
        <begin position="293"/>
        <end position="313"/>
    </location>
</feature>
<sequence>MASTRLYRKGRLEASDFDLDQVSDHLQDPDAVVWVDFHSPSQEDLATIAQELGLHALAIEDALAKHERPKFDQYDGHSFLTAKAVRFDDGVLAPTEVSAFITDRALVTVRDEFDFADVLKRWDEPGDLSGVGVGFLLHGLLDSIVDGHLAAAQKLDDEIEDLEDVLFEERPDHKGMQRRALRLRKNLVMLRRVELPMADVVGALLRTDDTIVTDELRPYFQDVNDHVLRVTDWTESLREMTTTLRETQLTAQGNVMNMIMKKVTSWAAIIAVPTAITGFYGQNLPYPGFERAWGFWVSTAAIVALSGVLYATFKKRDWL</sequence>
<name>A0A2T0SVA2_9PSEU</name>
<dbReference type="SUPFAM" id="SSF143865">
    <property type="entry name" value="CorA soluble domain-like"/>
    <property type="match status" value="1"/>
</dbReference>
<dbReference type="PANTHER" id="PTHR46494:SF1">
    <property type="entry name" value="CORA FAMILY METAL ION TRANSPORTER (EUROFUNG)"/>
    <property type="match status" value="1"/>
</dbReference>
<evidence type="ECO:0000256" key="7">
    <source>
        <dbReference type="ARBA" id="ARBA00023136"/>
    </source>
</evidence>